<evidence type="ECO:0000256" key="1">
    <source>
        <dbReference type="ARBA" id="ARBA00022679"/>
    </source>
</evidence>
<organism evidence="5 6">
    <name type="scientific">Undibacterium luofuense</name>
    <dbReference type="NCBI Taxonomy" id="2828733"/>
    <lineage>
        <taxon>Bacteria</taxon>
        <taxon>Pseudomonadati</taxon>
        <taxon>Pseudomonadota</taxon>
        <taxon>Betaproteobacteria</taxon>
        <taxon>Burkholderiales</taxon>
        <taxon>Oxalobacteraceae</taxon>
        <taxon>Undibacterium</taxon>
    </lineage>
</organism>
<dbReference type="EMBL" id="JAGSPN010000001">
    <property type="protein sequence ID" value="MBR7781167.1"/>
    <property type="molecule type" value="Genomic_DNA"/>
</dbReference>
<dbReference type="PANTHER" id="PTHR34069">
    <property type="entry name" value="3-OXOACYL-[ACYL-CARRIER-PROTEIN] SYNTHASE 3"/>
    <property type="match status" value="1"/>
</dbReference>
<dbReference type="GO" id="GO:0044550">
    <property type="term" value="P:secondary metabolite biosynthetic process"/>
    <property type="evidence" value="ECO:0007669"/>
    <property type="project" value="TreeGrafter"/>
</dbReference>
<dbReference type="AlphaFoldDB" id="A0A941I413"/>
<dbReference type="RefSeq" id="WP_212686496.1">
    <property type="nucleotide sequence ID" value="NZ_JAGSPN010000001.1"/>
</dbReference>
<keyword evidence="2" id="KW-0012">Acyltransferase</keyword>
<dbReference type="Pfam" id="PF08541">
    <property type="entry name" value="ACP_syn_III_C"/>
    <property type="match status" value="1"/>
</dbReference>
<dbReference type="SUPFAM" id="SSF53901">
    <property type="entry name" value="Thiolase-like"/>
    <property type="match status" value="1"/>
</dbReference>
<keyword evidence="6" id="KW-1185">Reference proteome</keyword>
<comment type="caution">
    <text evidence="5">The sequence shown here is derived from an EMBL/GenBank/DDBJ whole genome shotgun (WGS) entry which is preliminary data.</text>
</comment>
<feature type="domain" description="Beta-ketoacyl-[acyl-carrier-protein] synthase III N-terminal" evidence="4">
    <location>
        <begin position="122"/>
        <end position="197"/>
    </location>
</feature>
<dbReference type="InterPro" id="IPR013747">
    <property type="entry name" value="ACP_syn_III_C"/>
</dbReference>
<dbReference type="Gene3D" id="3.40.47.10">
    <property type="match status" value="1"/>
</dbReference>
<dbReference type="CDD" id="cd00830">
    <property type="entry name" value="KAS_III"/>
    <property type="match status" value="1"/>
</dbReference>
<evidence type="ECO:0000313" key="5">
    <source>
        <dbReference type="EMBL" id="MBR7781167.1"/>
    </source>
</evidence>
<feature type="domain" description="Beta-ketoacyl-[acyl-carrier-protein] synthase III C-terminal" evidence="3">
    <location>
        <begin position="258"/>
        <end position="338"/>
    </location>
</feature>
<dbReference type="GO" id="GO:0006633">
    <property type="term" value="P:fatty acid biosynthetic process"/>
    <property type="evidence" value="ECO:0007669"/>
    <property type="project" value="InterPro"/>
</dbReference>
<name>A0A941I413_9BURK</name>
<sequence length="353" mass="37728">MENPVTDIGKALNVQCVALRGIVSAVPDAVVGNAVFEEKFGAKAVAEISRMTGVQSRRVASANQTTADLAEAAARQLLQKLQWDSESVDAIVFVSQTPDYRLPATACALQARLQLPAHCAAFDINLGCSGYVYGLWVASKLIDGAGVRRVLLLAGDTSTKLVNPEDRATSMLFGDAGTATAIEFDETAAPSWYVLGTDGGGEKNLIFPRSQYRSALPAGEKLSAASPDHLYMDGAEVFNFTIRSVPPLINQVLRVSDKDISDLTYVLFHQANAFMLKHIAKKLSLRADQFPMNIDRFGNTSSASIPLLLASLGSEVRTANDVVLAGFGVGYSWAAVQLSLNGLEVCDLLEVKS</sequence>
<evidence type="ECO:0000313" key="6">
    <source>
        <dbReference type="Proteomes" id="UP000680067"/>
    </source>
</evidence>
<accession>A0A941I413</accession>
<evidence type="ECO:0000259" key="3">
    <source>
        <dbReference type="Pfam" id="PF08541"/>
    </source>
</evidence>
<evidence type="ECO:0000259" key="4">
    <source>
        <dbReference type="Pfam" id="PF08545"/>
    </source>
</evidence>
<reference evidence="5" key="1">
    <citation type="submission" date="2021-04" db="EMBL/GenBank/DDBJ databases">
        <title>novel species isolated from subtropical streams in China.</title>
        <authorList>
            <person name="Lu H."/>
        </authorList>
    </citation>
    <scope>NUCLEOTIDE SEQUENCE</scope>
    <source>
        <strain evidence="5">LFS511W</strain>
    </source>
</reference>
<dbReference type="PANTHER" id="PTHR34069:SF2">
    <property type="entry name" value="BETA-KETOACYL-[ACYL-CARRIER-PROTEIN] SYNTHASE III"/>
    <property type="match status" value="1"/>
</dbReference>
<dbReference type="Pfam" id="PF08545">
    <property type="entry name" value="ACP_syn_III"/>
    <property type="match status" value="1"/>
</dbReference>
<dbReference type="InterPro" id="IPR013751">
    <property type="entry name" value="ACP_syn_III_N"/>
</dbReference>
<protein>
    <submittedName>
        <fullName evidence="5">Ketoacyl-ACP synthase III</fullName>
    </submittedName>
</protein>
<evidence type="ECO:0000256" key="2">
    <source>
        <dbReference type="ARBA" id="ARBA00023315"/>
    </source>
</evidence>
<dbReference type="GO" id="GO:0004315">
    <property type="term" value="F:3-oxoacyl-[acyl-carrier-protein] synthase activity"/>
    <property type="evidence" value="ECO:0007669"/>
    <property type="project" value="InterPro"/>
</dbReference>
<dbReference type="InterPro" id="IPR016039">
    <property type="entry name" value="Thiolase-like"/>
</dbReference>
<gene>
    <name evidence="5" type="ORF">KDM89_03350</name>
</gene>
<dbReference type="Proteomes" id="UP000680067">
    <property type="component" value="Unassembled WGS sequence"/>
</dbReference>
<proteinExistence type="predicted"/>
<keyword evidence="1" id="KW-0808">Transferase</keyword>